<dbReference type="Pfam" id="PF07727">
    <property type="entry name" value="RVT_2"/>
    <property type="match status" value="1"/>
</dbReference>
<protein>
    <submittedName>
        <fullName evidence="2">Retrovirus-related Pol polyprotein from transposon TNT 1-94</fullName>
    </submittedName>
</protein>
<evidence type="ECO:0000259" key="1">
    <source>
        <dbReference type="Pfam" id="PF07727"/>
    </source>
</evidence>
<accession>A0A699SH69</accession>
<gene>
    <name evidence="2" type="ORF">Tci_869004</name>
</gene>
<dbReference type="InterPro" id="IPR013103">
    <property type="entry name" value="RVT_2"/>
</dbReference>
<dbReference type="EMBL" id="BKCJ011163675">
    <property type="protein sequence ID" value="GFC97034.1"/>
    <property type="molecule type" value="Genomic_DNA"/>
</dbReference>
<organism evidence="2">
    <name type="scientific">Tanacetum cinerariifolium</name>
    <name type="common">Dalmatian daisy</name>
    <name type="synonym">Chrysanthemum cinerariifolium</name>
    <dbReference type="NCBI Taxonomy" id="118510"/>
    <lineage>
        <taxon>Eukaryota</taxon>
        <taxon>Viridiplantae</taxon>
        <taxon>Streptophyta</taxon>
        <taxon>Embryophyta</taxon>
        <taxon>Tracheophyta</taxon>
        <taxon>Spermatophyta</taxon>
        <taxon>Magnoliopsida</taxon>
        <taxon>eudicotyledons</taxon>
        <taxon>Gunneridae</taxon>
        <taxon>Pentapetalae</taxon>
        <taxon>asterids</taxon>
        <taxon>campanulids</taxon>
        <taxon>Asterales</taxon>
        <taxon>Asteraceae</taxon>
        <taxon>Asteroideae</taxon>
        <taxon>Anthemideae</taxon>
        <taxon>Anthemidinae</taxon>
        <taxon>Tanacetum</taxon>
    </lineage>
</organism>
<proteinExistence type="predicted"/>
<sequence>MKSKFTRSKYDHCVDLKRLQDGSFVYLLLYLDEMLIASQSLDDIEKLKTLLKSKLEMKNLSEAKMILNMEIVRDRKLKKLCLTQKQYLRRLLKHFRFEK</sequence>
<name>A0A699SH69_TANCI</name>
<comment type="caution">
    <text evidence="2">The sequence shown here is derived from an EMBL/GenBank/DDBJ whole genome shotgun (WGS) entry which is preliminary data.</text>
</comment>
<reference evidence="2" key="1">
    <citation type="journal article" date="2019" name="Sci. Rep.">
        <title>Draft genome of Tanacetum cinerariifolium, the natural source of mosquito coil.</title>
        <authorList>
            <person name="Yamashiro T."/>
            <person name="Shiraishi A."/>
            <person name="Satake H."/>
            <person name="Nakayama K."/>
        </authorList>
    </citation>
    <scope>NUCLEOTIDE SEQUENCE</scope>
</reference>
<dbReference type="AlphaFoldDB" id="A0A699SH69"/>
<feature type="domain" description="Reverse transcriptase Ty1/copia-type" evidence="1">
    <location>
        <begin position="2"/>
        <end position="96"/>
    </location>
</feature>
<evidence type="ECO:0000313" key="2">
    <source>
        <dbReference type="EMBL" id="GFC97034.1"/>
    </source>
</evidence>